<dbReference type="InterPro" id="IPR001841">
    <property type="entry name" value="Znf_RING"/>
</dbReference>
<evidence type="ECO:0000256" key="3">
    <source>
        <dbReference type="ARBA" id="ARBA00004906"/>
    </source>
</evidence>
<comment type="similarity">
    <text evidence="13">Belongs to the RING-type zinc finger family. ATL subfamily.</text>
</comment>
<proteinExistence type="inferred from homology"/>
<keyword evidence="8 14" id="KW-0863">Zinc-finger</keyword>
<comment type="catalytic activity">
    <reaction evidence="1">
        <text>S-ubiquitinyl-[E2 ubiquitin-conjugating enzyme]-L-cysteine + [acceptor protein]-L-lysine = [E2 ubiquitin-conjugating enzyme]-L-cysteine + N(6)-ubiquitinyl-[acceptor protein]-L-lysine.</text>
        <dbReference type="EC" id="2.3.2.27"/>
    </reaction>
</comment>
<evidence type="ECO:0000256" key="6">
    <source>
        <dbReference type="ARBA" id="ARBA00022692"/>
    </source>
</evidence>
<keyword evidence="12 16" id="KW-0472">Membrane</keyword>
<evidence type="ECO:0000256" key="12">
    <source>
        <dbReference type="ARBA" id="ARBA00023136"/>
    </source>
</evidence>
<dbReference type="SMART" id="SM00184">
    <property type="entry name" value="RING"/>
    <property type="match status" value="1"/>
</dbReference>
<dbReference type="CDD" id="cd16461">
    <property type="entry name" value="RING-H2_EL5-like"/>
    <property type="match status" value="1"/>
</dbReference>
<evidence type="ECO:0000313" key="19">
    <source>
        <dbReference type="Proteomes" id="UP000826271"/>
    </source>
</evidence>
<evidence type="ECO:0000256" key="11">
    <source>
        <dbReference type="ARBA" id="ARBA00022989"/>
    </source>
</evidence>
<accession>A0AAV6XUZ6</accession>
<feature type="transmembrane region" description="Helical" evidence="16">
    <location>
        <begin position="23"/>
        <end position="45"/>
    </location>
</feature>
<gene>
    <name evidence="18" type="ORF">BUALT_Bualt03G0189500</name>
</gene>
<reference evidence="18" key="1">
    <citation type="submission" date="2019-10" db="EMBL/GenBank/DDBJ databases">
        <authorList>
            <person name="Zhang R."/>
            <person name="Pan Y."/>
            <person name="Wang J."/>
            <person name="Ma R."/>
            <person name="Yu S."/>
        </authorList>
    </citation>
    <scope>NUCLEOTIDE SEQUENCE</scope>
    <source>
        <strain evidence="18">LA-IB0</strain>
        <tissue evidence="18">Leaf</tissue>
    </source>
</reference>
<keyword evidence="11 16" id="KW-1133">Transmembrane helix</keyword>
<protein>
    <recommendedName>
        <fullName evidence="4">RING-type E3 ubiquitin transferase</fullName>
        <ecNumber evidence="4">2.3.2.27</ecNumber>
    </recommendedName>
</protein>
<keyword evidence="6 16" id="KW-0812">Transmembrane</keyword>
<dbReference type="GO" id="GO:0061630">
    <property type="term" value="F:ubiquitin protein ligase activity"/>
    <property type="evidence" value="ECO:0007669"/>
    <property type="project" value="UniProtKB-EC"/>
</dbReference>
<dbReference type="EMBL" id="WHWC01000003">
    <property type="protein sequence ID" value="KAG8386826.1"/>
    <property type="molecule type" value="Genomic_DNA"/>
</dbReference>
<comment type="pathway">
    <text evidence="3">Protein modification; protein ubiquitination.</text>
</comment>
<feature type="region of interest" description="Disordered" evidence="15">
    <location>
        <begin position="167"/>
        <end position="227"/>
    </location>
</feature>
<dbReference type="Gene3D" id="3.30.40.10">
    <property type="entry name" value="Zinc/RING finger domain, C3HC4 (zinc finger)"/>
    <property type="match status" value="1"/>
</dbReference>
<dbReference type="Proteomes" id="UP000826271">
    <property type="component" value="Unassembled WGS sequence"/>
</dbReference>
<keyword evidence="5" id="KW-0808">Transferase</keyword>
<keyword evidence="10" id="KW-0862">Zinc</keyword>
<feature type="domain" description="RING-type" evidence="17">
    <location>
        <begin position="107"/>
        <end position="149"/>
    </location>
</feature>
<evidence type="ECO:0000256" key="9">
    <source>
        <dbReference type="ARBA" id="ARBA00022786"/>
    </source>
</evidence>
<dbReference type="GO" id="GO:0008270">
    <property type="term" value="F:zinc ion binding"/>
    <property type="evidence" value="ECO:0007669"/>
    <property type="project" value="UniProtKB-KW"/>
</dbReference>
<evidence type="ECO:0000256" key="13">
    <source>
        <dbReference type="ARBA" id="ARBA00024209"/>
    </source>
</evidence>
<dbReference type="Pfam" id="PF13639">
    <property type="entry name" value="zf-RING_2"/>
    <property type="match status" value="1"/>
</dbReference>
<keyword evidence="19" id="KW-1185">Reference proteome</keyword>
<dbReference type="InterPro" id="IPR053238">
    <property type="entry name" value="RING-H2_zinc_finger"/>
</dbReference>
<evidence type="ECO:0000256" key="1">
    <source>
        <dbReference type="ARBA" id="ARBA00000900"/>
    </source>
</evidence>
<keyword evidence="7" id="KW-0479">Metal-binding</keyword>
<dbReference type="PANTHER" id="PTHR14155:SF550">
    <property type="entry name" value="E3 UBIQUITIN-PROTEIN LIGASE ATL41"/>
    <property type="match status" value="1"/>
</dbReference>
<evidence type="ECO:0000256" key="8">
    <source>
        <dbReference type="ARBA" id="ARBA00022771"/>
    </source>
</evidence>
<sequence>MENDEDNSVFFRRRTDYDWDSTIMVAAIISLSFVVILVTILYIYARCILRRQARRQAALHHLTIITGLATTEPPRRGLDPSVIASLPIFVIKQPSTGYTNEMGPMECSVCLSLLEDGEMGRTLPNCKHTFHAECVDKWFVSNSTCPVCRTEAEPGESVAVVVEATPSAPPAEGTLDGGGFSQPSPKVSGSSSRLSSFKRILSRERSSKRMQTQSCAQEDGLSDVERQ</sequence>
<evidence type="ECO:0000256" key="16">
    <source>
        <dbReference type="SAM" id="Phobius"/>
    </source>
</evidence>
<organism evidence="18 19">
    <name type="scientific">Buddleja alternifolia</name>
    <dbReference type="NCBI Taxonomy" id="168488"/>
    <lineage>
        <taxon>Eukaryota</taxon>
        <taxon>Viridiplantae</taxon>
        <taxon>Streptophyta</taxon>
        <taxon>Embryophyta</taxon>
        <taxon>Tracheophyta</taxon>
        <taxon>Spermatophyta</taxon>
        <taxon>Magnoliopsida</taxon>
        <taxon>eudicotyledons</taxon>
        <taxon>Gunneridae</taxon>
        <taxon>Pentapetalae</taxon>
        <taxon>asterids</taxon>
        <taxon>lamiids</taxon>
        <taxon>Lamiales</taxon>
        <taxon>Scrophulariaceae</taxon>
        <taxon>Buddlejeae</taxon>
        <taxon>Buddleja</taxon>
    </lineage>
</organism>
<evidence type="ECO:0000256" key="7">
    <source>
        <dbReference type="ARBA" id="ARBA00022723"/>
    </source>
</evidence>
<dbReference type="InterPro" id="IPR013083">
    <property type="entry name" value="Znf_RING/FYVE/PHD"/>
</dbReference>
<evidence type="ECO:0000256" key="2">
    <source>
        <dbReference type="ARBA" id="ARBA00004167"/>
    </source>
</evidence>
<dbReference type="AlphaFoldDB" id="A0AAV6XUZ6"/>
<dbReference type="PANTHER" id="PTHR14155">
    <property type="entry name" value="RING FINGER DOMAIN-CONTAINING"/>
    <property type="match status" value="1"/>
</dbReference>
<dbReference type="FunFam" id="3.30.40.10:FF:000187">
    <property type="entry name" value="E3 ubiquitin-protein ligase ATL6"/>
    <property type="match status" value="1"/>
</dbReference>
<evidence type="ECO:0000259" key="17">
    <source>
        <dbReference type="PROSITE" id="PS50089"/>
    </source>
</evidence>
<comment type="caution">
    <text evidence="18">The sequence shown here is derived from an EMBL/GenBank/DDBJ whole genome shotgun (WGS) entry which is preliminary data.</text>
</comment>
<dbReference type="SUPFAM" id="SSF57850">
    <property type="entry name" value="RING/U-box"/>
    <property type="match status" value="1"/>
</dbReference>
<dbReference type="GO" id="GO:0016020">
    <property type="term" value="C:membrane"/>
    <property type="evidence" value="ECO:0007669"/>
    <property type="project" value="UniProtKB-SubCell"/>
</dbReference>
<dbReference type="PROSITE" id="PS50089">
    <property type="entry name" value="ZF_RING_2"/>
    <property type="match status" value="1"/>
</dbReference>
<dbReference type="EC" id="2.3.2.27" evidence="4"/>
<keyword evidence="9" id="KW-0833">Ubl conjugation pathway</keyword>
<evidence type="ECO:0000256" key="14">
    <source>
        <dbReference type="PROSITE-ProRule" id="PRU00175"/>
    </source>
</evidence>
<evidence type="ECO:0000256" key="10">
    <source>
        <dbReference type="ARBA" id="ARBA00022833"/>
    </source>
</evidence>
<comment type="subcellular location">
    <subcellularLocation>
        <location evidence="2">Membrane</location>
        <topology evidence="2">Single-pass membrane protein</topology>
    </subcellularLocation>
</comment>
<evidence type="ECO:0000313" key="18">
    <source>
        <dbReference type="EMBL" id="KAG8386826.1"/>
    </source>
</evidence>
<evidence type="ECO:0000256" key="15">
    <source>
        <dbReference type="SAM" id="MobiDB-lite"/>
    </source>
</evidence>
<name>A0AAV6XUZ6_9LAMI</name>
<evidence type="ECO:0000256" key="4">
    <source>
        <dbReference type="ARBA" id="ARBA00012483"/>
    </source>
</evidence>
<feature type="compositionally biased region" description="Low complexity" evidence="15">
    <location>
        <begin position="181"/>
        <end position="199"/>
    </location>
</feature>
<evidence type="ECO:0000256" key="5">
    <source>
        <dbReference type="ARBA" id="ARBA00022679"/>
    </source>
</evidence>